<name>A0A6I3SZG0_9BURK</name>
<evidence type="ECO:0000313" key="2">
    <source>
        <dbReference type="EMBL" id="MTV54494.1"/>
    </source>
</evidence>
<evidence type="ECO:0000313" key="3">
    <source>
        <dbReference type="Proteomes" id="UP000430634"/>
    </source>
</evidence>
<protein>
    <submittedName>
        <fullName evidence="2">DUF3304 domain-containing protein</fullName>
    </submittedName>
</protein>
<dbReference type="OrthoDB" id="8656856at2"/>
<dbReference type="AlphaFoldDB" id="A0A6I3SZG0"/>
<gene>
    <name evidence="2" type="ORF">GM672_17315</name>
</gene>
<dbReference type="Pfam" id="PF11745">
    <property type="entry name" value="DUF3304"/>
    <property type="match status" value="1"/>
</dbReference>
<organism evidence="2 3">
    <name type="scientific">Pseudoduganella buxea</name>
    <dbReference type="NCBI Taxonomy" id="1949069"/>
    <lineage>
        <taxon>Bacteria</taxon>
        <taxon>Pseudomonadati</taxon>
        <taxon>Pseudomonadota</taxon>
        <taxon>Betaproteobacteria</taxon>
        <taxon>Burkholderiales</taxon>
        <taxon>Oxalobacteraceae</taxon>
        <taxon>Telluria group</taxon>
        <taxon>Pseudoduganella</taxon>
    </lineage>
</organism>
<comment type="caution">
    <text evidence="2">The sequence shown here is derived from an EMBL/GenBank/DDBJ whole genome shotgun (WGS) entry which is preliminary data.</text>
</comment>
<dbReference type="Proteomes" id="UP000430634">
    <property type="component" value="Unassembled WGS sequence"/>
</dbReference>
<dbReference type="EMBL" id="WNKZ01000052">
    <property type="protein sequence ID" value="MTV54494.1"/>
    <property type="molecule type" value="Genomic_DNA"/>
</dbReference>
<feature type="signal peptide" evidence="1">
    <location>
        <begin position="1"/>
        <end position="26"/>
    </location>
</feature>
<keyword evidence="1" id="KW-0732">Signal</keyword>
<dbReference type="PROSITE" id="PS51257">
    <property type="entry name" value="PROKAR_LIPOPROTEIN"/>
    <property type="match status" value="1"/>
</dbReference>
<dbReference type="InterPro" id="IPR021733">
    <property type="entry name" value="DUF3304"/>
</dbReference>
<sequence length="176" mass="19324">MKPMIPFRKKSIATLFLFSIATTFLSGCRDNRTAVSITAYNHMKDLSIAGLYVDGVMGPNASADGGGGAETCCILLPNIWRPGLTAKIWWEYDGMIADLIPPPPPAEISVPIPEYKTPDKLQIHFYKDRIKIVVSPCSPYHPFYPMSKEDLAPWEASGTKQSMAETARRGGGTIDC</sequence>
<reference evidence="2 3" key="1">
    <citation type="submission" date="2019-11" db="EMBL/GenBank/DDBJ databases">
        <title>Type strains purchased from KCTC, JCM and DSMZ.</title>
        <authorList>
            <person name="Lu H."/>
        </authorList>
    </citation>
    <scope>NUCLEOTIDE SEQUENCE [LARGE SCALE GENOMIC DNA]</scope>
    <source>
        <strain evidence="2 3">KCTC 52429</strain>
    </source>
</reference>
<evidence type="ECO:0000256" key="1">
    <source>
        <dbReference type="SAM" id="SignalP"/>
    </source>
</evidence>
<proteinExistence type="predicted"/>
<feature type="chain" id="PRO_5026244505" evidence="1">
    <location>
        <begin position="27"/>
        <end position="176"/>
    </location>
</feature>
<accession>A0A6I3SZG0</accession>